<organism evidence="1 2">
    <name type="scientific">Jannaschia rubra</name>
    <dbReference type="NCBI Taxonomy" id="282197"/>
    <lineage>
        <taxon>Bacteria</taxon>
        <taxon>Pseudomonadati</taxon>
        <taxon>Pseudomonadota</taxon>
        <taxon>Alphaproteobacteria</taxon>
        <taxon>Rhodobacterales</taxon>
        <taxon>Roseobacteraceae</taxon>
        <taxon>Jannaschia</taxon>
    </lineage>
</organism>
<keyword evidence="2" id="KW-1185">Reference proteome</keyword>
<accession>A0A0M6XT20</accession>
<reference evidence="1 2" key="1">
    <citation type="submission" date="2015-07" db="EMBL/GenBank/DDBJ databases">
        <authorList>
            <person name="Noorani M."/>
        </authorList>
    </citation>
    <scope>NUCLEOTIDE SEQUENCE [LARGE SCALE GENOMIC DNA]</scope>
    <source>
        <strain evidence="1 2">CECT 5088</strain>
    </source>
</reference>
<name>A0A0M6XT20_9RHOB</name>
<proteinExistence type="predicted"/>
<gene>
    <name evidence="1" type="ORF">JAN5088_02133</name>
</gene>
<dbReference type="InterPro" id="IPR009380">
    <property type="entry name" value="DUF1036"/>
</dbReference>
<sequence>MTALTILPVAAADAQFAVCNQSFDVANLALGRYVRDTFETRGCWTVGPNQCVDRIEEELDARYVYVFAQDVFGKPLLPGGVAMRLAPERFVIRGRARLPGAGLSGCAVP</sequence>
<dbReference type="Proteomes" id="UP000048908">
    <property type="component" value="Unassembled WGS sequence"/>
</dbReference>
<evidence type="ECO:0000313" key="2">
    <source>
        <dbReference type="Proteomes" id="UP000048908"/>
    </source>
</evidence>
<dbReference type="STRING" id="282197.SAMN04488517_102181"/>
<dbReference type="Pfam" id="PF06282">
    <property type="entry name" value="DUF1036"/>
    <property type="match status" value="1"/>
</dbReference>
<dbReference type="AlphaFoldDB" id="A0A0M6XT20"/>
<dbReference type="EMBL" id="CXPG01000020">
    <property type="protein sequence ID" value="CTQ33351.1"/>
    <property type="molecule type" value="Genomic_DNA"/>
</dbReference>
<evidence type="ECO:0000313" key="1">
    <source>
        <dbReference type="EMBL" id="CTQ33351.1"/>
    </source>
</evidence>
<protein>
    <submittedName>
        <fullName evidence="1">Putative integral membrane protein</fullName>
    </submittedName>
</protein>
<dbReference type="RefSeq" id="WP_233489759.1">
    <property type="nucleotide sequence ID" value="NZ_CXPG01000020.1"/>
</dbReference>